<protein>
    <submittedName>
        <fullName evidence="1">Uncharacterized protein</fullName>
    </submittedName>
</protein>
<evidence type="ECO:0000313" key="1">
    <source>
        <dbReference type="EMBL" id="CAL2108600.1"/>
    </source>
</evidence>
<name>A0ABM9PS09_9FLAO</name>
<accession>A0ABM9PS09</accession>
<comment type="caution">
    <text evidence="1">The sequence shown here is derived from an EMBL/GenBank/DDBJ whole genome shotgun (WGS) entry which is preliminary data.</text>
</comment>
<evidence type="ECO:0000313" key="2">
    <source>
        <dbReference type="Proteomes" id="UP001497602"/>
    </source>
</evidence>
<organism evidence="1 2">
    <name type="scientific">Tenacibaculum vairaonense</name>
    <dbReference type="NCBI Taxonomy" id="3137860"/>
    <lineage>
        <taxon>Bacteria</taxon>
        <taxon>Pseudomonadati</taxon>
        <taxon>Bacteroidota</taxon>
        <taxon>Flavobacteriia</taxon>
        <taxon>Flavobacteriales</taxon>
        <taxon>Flavobacteriaceae</taxon>
        <taxon>Tenacibaculum</taxon>
    </lineage>
</organism>
<proteinExistence type="predicted"/>
<dbReference type="EMBL" id="CAXJRC010000045">
    <property type="protein sequence ID" value="CAL2108600.1"/>
    <property type="molecule type" value="Genomic_DNA"/>
</dbReference>
<keyword evidence="2" id="KW-1185">Reference proteome</keyword>
<dbReference type="Proteomes" id="UP001497602">
    <property type="component" value="Unassembled WGS sequence"/>
</dbReference>
<sequence>MNKQHPLMRALLSLVLTYSYNFFPTKIYILAQKELIYKL</sequence>
<gene>
    <name evidence="1" type="ORF">T190115A13A_80175</name>
</gene>
<reference evidence="1 2" key="1">
    <citation type="submission" date="2024-05" db="EMBL/GenBank/DDBJ databases">
        <authorList>
            <person name="Duchaud E."/>
        </authorList>
    </citation>
    <scope>NUCLEOTIDE SEQUENCE [LARGE SCALE GENOMIC DNA]</scope>
    <source>
        <strain evidence="1">Ena-SAMPLE-TAB-13-05-2024-13:56:06:370-140305</strain>
    </source>
</reference>